<dbReference type="InterPro" id="IPR002104">
    <property type="entry name" value="Integrase_catalytic"/>
</dbReference>
<dbReference type="PANTHER" id="PTHR30349:SF94">
    <property type="entry name" value="INTEGRASE_RECOMBINASE HI_1414-RELATED"/>
    <property type="match status" value="1"/>
</dbReference>
<dbReference type="CDD" id="cd00796">
    <property type="entry name" value="INT_Rci_Hp1_C"/>
    <property type="match status" value="1"/>
</dbReference>
<dbReference type="Pfam" id="PF00589">
    <property type="entry name" value="Phage_integrase"/>
    <property type="match status" value="1"/>
</dbReference>
<keyword evidence="2" id="KW-0233">DNA recombination</keyword>
<dbReference type="EMBL" id="CP140151">
    <property type="protein sequence ID" value="WQH08354.1"/>
    <property type="molecule type" value="Genomic_DNA"/>
</dbReference>
<dbReference type="RefSeq" id="WP_246921831.1">
    <property type="nucleotide sequence ID" value="NZ_CP140151.1"/>
</dbReference>
<evidence type="ECO:0000313" key="4">
    <source>
        <dbReference type="EMBL" id="WQH08354.1"/>
    </source>
</evidence>
<sequence>MKRRVVRLTDTKNNEARLVPLTQAATEVFKQALNNPVRPLDCDLVFFGEPGRDGKRGPYAYTKLWNQAKKKAGLDDFRFHDLRHEAVSRLVEAGLSDQEVAAISGHKSMQMLRRYTHLRAEDLVEKLDKIIIN</sequence>
<dbReference type="Gene3D" id="1.10.443.10">
    <property type="entry name" value="Intergrase catalytic core"/>
    <property type="match status" value="1"/>
</dbReference>
<dbReference type="Proteomes" id="UP001321908">
    <property type="component" value="Chromosome"/>
</dbReference>
<dbReference type="InterPro" id="IPR011010">
    <property type="entry name" value="DNA_brk_join_enz"/>
</dbReference>
<proteinExistence type="predicted"/>
<evidence type="ECO:0000313" key="5">
    <source>
        <dbReference type="Proteomes" id="UP001321908"/>
    </source>
</evidence>
<gene>
    <name evidence="4" type="ORF">SR908_12845</name>
</gene>
<protein>
    <submittedName>
        <fullName evidence="4">Site-specific integrase</fullName>
    </submittedName>
</protein>
<keyword evidence="5" id="KW-1185">Reference proteome</keyword>
<reference evidence="4 5" key="1">
    <citation type="submission" date="2023-11" db="EMBL/GenBank/DDBJ databases">
        <title>MicrobeMod: A computational toolkit for identifying prokaryotic methylation and restriction-modification with nanopore sequencing.</title>
        <authorList>
            <person name="Crits-Christoph A."/>
            <person name="Kang S.C."/>
            <person name="Lee H."/>
            <person name="Ostrov N."/>
        </authorList>
    </citation>
    <scope>NUCLEOTIDE SEQUENCE [LARGE SCALE GENOMIC DNA]</scope>
    <source>
        <strain evidence="4 5">ATCC 43984</strain>
    </source>
</reference>
<dbReference type="SUPFAM" id="SSF56349">
    <property type="entry name" value="DNA breaking-rejoining enzymes"/>
    <property type="match status" value="1"/>
</dbReference>
<name>A0ABZ0Y8I0_9GAMM</name>
<evidence type="ECO:0000259" key="3">
    <source>
        <dbReference type="Pfam" id="PF00589"/>
    </source>
</evidence>
<dbReference type="PANTHER" id="PTHR30349">
    <property type="entry name" value="PHAGE INTEGRASE-RELATED"/>
    <property type="match status" value="1"/>
</dbReference>
<accession>A0ABZ0Y8I0</accession>
<dbReference type="InterPro" id="IPR050090">
    <property type="entry name" value="Tyrosine_recombinase_XerCD"/>
</dbReference>
<feature type="domain" description="Tyr recombinase" evidence="3">
    <location>
        <begin position="1"/>
        <end position="120"/>
    </location>
</feature>
<evidence type="ECO:0000256" key="2">
    <source>
        <dbReference type="ARBA" id="ARBA00023172"/>
    </source>
</evidence>
<evidence type="ECO:0000256" key="1">
    <source>
        <dbReference type="ARBA" id="ARBA00022908"/>
    </source>
</evidence>
<organism evidence="4 5">
    <name type="scientific">Chromohalobacter canadensis</name>
    <dbReference type="NCBI Taxonomy" id="141389"/>
    <lineage>
        <taxon>Bacteria</taxon>
        <taxon>Pseudomonadati</taxon>
        <taxon>Pseudomonadota</taxon>
        <taxon>Gammaproteobacteria</taxon>
        <taxon>Oceanospirillales</taxon>
        <taxon>Halomonadaceae</taxon>
        <taxon>Chromohalobacter</taxon>
    </lineage>
</organism>
<keyword evidence="1" id="KW-0229">DNA integration</keyword>
<dbReference type="InterPro" id="IPR013762">
    <property type="entry name" value="Integrase-like_cat_sf"/>
</dbReference>